<feature type="chain" id="PRO_5045088377" description="Lipoprotein" evidence="1">
    <location>
        <begin position="25"/>
        <end position="114"/>
    </location>
</feature>
<gene>
    <name evidence="2" type="ORF">JZO70_07290</name>
</gene>
<accession>A0ABS3LA99</accession>
<evidence type="ECO:0008006" key="4">
    <source>
        <dbReference type="Google" id="ProtNLM"/>
    </source>
</evidence>
<organism evidence="2 3">
    <name type="scientific">Candidatus Enterococcus moelleringii</name>
    <dbReference type="NCBI Taxonomy" id="2815325"/>
    <lineage>
        <taxon>Bacteria</taxon>
        <taxon>Bacillati</taxon>
        <taxon>Bacillota</taxon>
        <taxon>Bacilli</taxon>
        <taxon>Lactobacillales</taxon>
        <taxon>Enterococcaceae</taxon>
        <taxon>Enterococcus</taxon>
    </lineage>
</organism>
<evidence type="ECO:0000313" key="3">
    <source>
        <dbReference type="Proteomes" id="UP000664601"/>
    </source>
</evidence>
<feature type="signal peptide" evidence="1">
    <location>
        <begin position="1"/>
        <end position="24"/>
    </location>
</feature>
<dbReference type="PROSITE" id="PS51257">
    <property type="entry name" value="PROKAR_LIPOPROTEIN"/>
    <property type="match status" value="1"/>
</dbReference>
<reference evidence="2 3" key="1">
    <citation type="submission" date="2021-03" db="EMBL/GenBank/DDBJ databases">
        <title>Enterococcal diversity collection.</title>
        <authorList>
            <person name="Gilmore M.S."/>
            <person name="Schwartzman J."/>
            <person name="Van Tyne D."/>
            <person name="Martin M."/>
            <person name="Earl A.M."/>
            <person name="Manson A.L."/>
            <person name="Straub T."/>
            <person name="Salamzade R."/>
            <person name="Saavedra J."/>
            <person name="Lebreton F."/>
            <person name="Prichula J."/>
            <person name="Schaufler K."/>
            <person name="Gaca A."/>
            <person name="Sgardioli B."/>
            <person name="Wagenaar J."/>
            <person name="Strong T."/>
        </authorList>
    </citation>
    <scope>NUCLEOTIDE SEQUENCE [LARGE SCALE GENOMIC DNA]</scope>
    <source>
        <strain evidence="2 3">669A</strain>
    </source>
</reference>
<proteinExistence type="predicted"/>
<evidence type="ECO:0000313" key="2">
    <source>
        <dbReference type="EMBL" id="MBO1305958.1"/>
    </source>
</evidence>
<comment type="caution">
    <text evidence="2">The sequence shown here is derived from an EMBL/GenBank/DDBJ whole genome shotgun (WGS) entry which is preliminary data.</text>
</comment>
<dbReference type="RefSeq" id="WP_207672890.1">
    <property type="nucleotide sequence ID" value="NZ_JAFREM010000012.1"/>
</dbReference>
<sequence>MKKGLVVCLLSMLLLFTGCRVEKAAPAPETPVASVEVPVETSGENERQYYAELMQQWEGAEIQRVRYDSYDQLFKEDLEARDNKQYRKGSNLELIGSHVDDADNKVWYGYFVAS</sequence>
<keyword evidence="1" id="KW-0732">Signal</keyword>
<protein>
    <recommendedName>
        <fullName evidence="4">Lipoprotein</fullName>
    </recommendedName>
</protein>
<dbReference type="Proteomes" id="UP000664601">
    <property type="component" value="Unassembled WGS sequence"/>
</dbReference>
<evidence type="ECO:0000256" key="1">
    <source>
        <dbReference type="SAM" id="SignalP"/>
    </source>
</evidence>
<keyword evidence="3" id="KW-1185">Reference proteome</keyword>
<name>A0ABS3LA99_9ENTE</name>
<dbReference type="EMBL" id="JAFREM010000012">
    <property type="protein sequence ID" value="MBO1305958.1"/>
    <property type="molecule type" value="Genomic_DNA"/>
</dbReference>